<name>A0A1T4ZRI7_9FLAO</name>
<dbReference type="STRING" id="561365.SAMN05660866_00177"/>
<accession>A0A1T4ZRI7</accession>
<keyword evidence="2" id="KW-1185">Reference proteome</keyword>
<dbReference type="AlphaFoldDB" id="A0A1T4ZRI7"/>
<dbReference type="Proteomes" id="UP000190339">
    <property type="component" value="Unassembled WGS sequence"/>
</dbReference>
<reference evidence="2" key="1">
    <citation type="submission" date="2017-02" db="EMBL/GenBank/DDBJ databases">
        <authorList>
            <person name="Varghese N."/>
            <person name="Submissions S."/>
        </authorList>
    </citation>
    <scope>NUCLEOTIDE SEQUENCE [LARGE SCALE GENOMIC DNA]</scope>
    <source>
        <strain evidence="2">DSM 23546</strain>
    </source>
</reference>
<sequence>MIQIIVKSIFLIQLLYVFSAINVQNLESSTNVLQDQIVSSETILGVWNFTMSNAESAYEKGVLFISKNEVTYDVAIKYPEGIYTCQDVVIDIDRINFNVNIAGLERVSFVLMVEGDRIIGESYSNAGSSQILGIRQLPVR</sequence>
<gene>
    <name evidence="1" type="ORF">SAMN05660866_00177</name>
</gene>
<dbReference type="EMBL" id="FUYL01000001">
    <property type="protein sequence ID" value="SKB25298.1"/>
    <property type="molecule type" value="Genomic_DNA"/>
</dbReference>
<evidence type="ECO:0000313" key="2">
    <source>
        <dbReference type="Proteomes" id="UP000190339"/>
    </source>
</evidence>
<organism evidence="1 2">
    <name type="scientific">Maribacter arcticus</name>
    <dbReference type="NCBI Taxonomy" id="561365"/>
    <lineage>
        <taxon>Bacteria</taxon>
        <taxon>Pseudomonadati</taxon>
        <taxon>Bacteroidota</taxon>
        <taxon>Flavobacteriia</taxon>
        <taxon>Flavobacteriales</taxon>
        <taxon>Flavobacteriaceae</taxon>
        <taxon>Maribacter</taxon>
    </lineage>
</organism>
<proteinExistence type="predicted"/>
<protein>
    <submittedName>
        <fullName evidence="1">Uncharacterized protein</fullName>
    </submittedName>
</protein>
<evidence type="ECO:0000313" key="1">
    <source>
        <dbReference type="EMBL" id="SKB25298.1"/>
    </source>
</evidence>